<accession>A0A409VK65</accession>
<evidence type="ECO:0000256" key="1">
    <source>
        <dbReference type="SAM" id="MobiDB-lite"/>
    </source>
</evidence>
<dbReference type="EMBL" id="NHYE01005626">
    <property type="protein sequence ID" value="PPQ66617.1"/>
    <property type="molecule type" value="Genomic_DNA"/>
</dbReference>
<name>A0A409VK65_9AGAR</name>
<evidence type="ECO:0000313" key="2">
    <source>
        <dbReference type="EMBL" id="PPQ66617.1"/>
    </source>
</evidence>
<protein>
    <submittedName>
        <fullName evidence="2">Uncharacterized protein</fullName>
    </submittedName>
</protein>
<proteinExistence type="predicted"/>
<feature type="region of interest" description="Disordered" evidence="1">
    <location>
        <begin position="76"/>
        <end position="106"/>
    </location>
</feature>
<dbReference type="AlphaFoldDB" id="A0A409VK65"/>
<gene>
    <name evidence="2" type="ORF">CVT26_009378</name>
</gene>
<dbReference type="InParanoid" id="A0A409VK65"/>
<organism evidence="2 3">
    <name type="scientific">Gymnopilus dilepis</name>
    <dbReference type="NCBI Taxonomy" id="231916"/>
    <lineage>
        <taxon>Eukaryota</taxon>
        <taxon>Fungi</taxon>
        <taxon>Dikarya</taxon>
        <taxon>Basidiomycota</taxon>
        <taxon>Agaricomycotina</taxon>
        <taxon>Agaricomycetes</taxon>
        <taxon>Agaricomycetidae</taxon>
        <taxon>Agaricales</taxon>
        <taxon>Agaricineae</taxon>
        <taxon>Hymenogastraceae</taxon>
        <taxon>Gymnopilus</taxon>
    </lineage>
</organism>
<comment type="caution">
    <text evidence="2">The sequence shown here is derived from an EMBL/GenBank/DDBJ whole genome shotgun (WGS) entry which is preliminary data.</text>
</comment>
<keyword evidence="3" id="KW-1185">Reference proteome</keyword>
<sequence length="106" mass="12202">MADRTPPLSPARDHYPATSYQVLAWGINMKGNHWLRWRDNDGVFGYQYFNRDGTVYNNINEGEFVTYEVDGQTWYQSGGRWSTNPPAPPANADNEVKSETEVKKEE</sequence>
<reference evidence="2 3" key="1">
    <citation type="journal article" date="2018" name="Evol. Lett.">
        <title>Horizontal gene cluster transfer increased hallucinogenic mushroom diversity.</title>
        <authorList>
            <person name="Reynolds H.T."/>
            <person name="Vijayakumar V."/>
            <person name="Gluck-Thaler E."/>
            <person name="Korotkin H.B."/>
            <person name="Matheny P.B."/>
            <person name="Slot J.C."/>
        </authorList>
    </citation>
    <scope>NUCLEOTIDE SEQUENCE [LARGE SCALE GENOMIC DNA]</scope>
    <source>
        <strain evidence="2 3">SRW20</strain>
    </source>
</reference>
<feature type="compositionally biased region" description="Basic and acidic residues" evidence="1">
    <location>
        <begin position="94"/>
        <end position="106"/>
    </location>
</feature>
<evidence type="ECO:0000313" key="3">
    <source>
        <dbReference type="Proteomes" id="UP000284706"/>
    </source>
</evidence>
<dbReference type="Proteomes" id="UP000284706">
    <property type="component" value="Unassembled WGS sequence"/>
</dbReference>